<dbReference type="Pfam" id="PF07731">
    <property type="entry name" value="Cu-oxidase_2"/>
    <property type="match status" value="1"/>
</dbReference>
<dbReference type="Gene3D" id="2.60.40.420">
    <property type="entry name" value="Cupredoxins - blue copper proteins"/>
    <property type="match status" value="2"/>
</dbReference>
<dbReference type="SUPFAM" id="SSF49503">
    <property type="entry name" value="Cupredoxins"/>
    <property type="match status" value="2"/>
</dbReference>
<dbReference type="InterPro" id="IPR011707">
    <property type="entry name" value="Cu-oxidase-like_N"/>
</dbReference>
<keyword evidence="1" id="KW-0479">Metal-binding</keyword>
<dbReference type="InterPro" id="IPR002355">
    <property type="entry name" value="Cu_oxidase_Cu_BS"/>
</dbReference>
<feature type="region of interest" description="Disordered" evidence="4">
    <location>
        <begin position="346"/>
        <end position="386"/>
    </location>
</feature>
<evidence type="ECO:0000256" key="2">
    <source>
        <dbReference type="ARBA" id="ARBA00023002"/>
    </source>
</evidence>
<dbReference type="EMBL" id="JACHJQ010000001">
    <property type="protein sequence ID" value="MBB4904397.1"/>
    <property type="molecule type" value="Genomic_DNA"/>
</dbReference>
<dbReference type="InterPro" id="IPR006311">
    <property type="entry name" value="TAT_signal"/>
</dbReference>
<protein>
    <submittedName>
        <fullName evidence="8">FtsP/CotA-like multicopper oxidase with cupredoxin domain</fullName>
    </submittedName>
</protein>
<keyword evidence="3" id="KW-0186">Copper</keyword>
<evidence type="ECO:0000256" key="1">
    <source>
        <dbReference type="ARBA" id="ARBA00022723"/>
    </source>
</evidence>
<dbReference type="AlphaFoldDB" id="A0A7W7PZW0"/>
<dbReference type="Pfam" id="PF07732">
    <property type="entry name" value="Cu-oxidase_3"/>
    <property type="match status" value="1"/>
</dbReference>
<reference evidence="8 9" key="1">
    <citation type="submission" date="2020-08" db="EMBL/GenBank/DDBJ databases">
        <title>Genomic Encyclopedia of Type Strains, Phase III (KMG-III): the genomes of soil and plant-associated and newly described type strains.</title>
        <authorList>
            <person name="Whitman W."/>
        </authorList>
    </citation>
    <scope>NUCLEOTIDE SEQUENCE [LARGE SCALE GENOMIC DNA]</scope>
    <source>
        <strain evidence="8 9">CECT 8960</strain>
    </source>
</reference>
<organism evidence="8 9">
    <name type="scientific">Actinophytocola algeriensis</name>
    <dbReference type="NCBI Taxonomy" id="1768010"/>
    <lineage>
        <taxon>Bacteria</taxon>
        <taxon>Bacillati</taxon>
        <taxon>Actinomycetota</taxon>
        <taxon>Actinomycetes</taxon>
        <taxon>Pseudonocardiales</taxon>
        <taxon>Pseudonocardiaceae</taxon>
    </lineage>
</organism>
<dbReference type="RefSeq" id="WP_184808654.1">
    <property type="nucleotide sequence ID" value="NZ_JACHJQ010000001.1"/>
</dbReference>
<evidence type="ECO:0000259" key="7">
    <source>
        <dbReference type="Pfam" id="PF07732"/>
    </source>
</evidence>
<dbReference type="InterPro" id="IPR045087">
    <property type="entry name" value="Cu-oxidase_fam"/>
</dbReference>
<dbReference type="InterPro" id="IPR011706">
    <property type="entry name" value="Cu-oxidase_C"/>
</dbReference>
<feature type="chain" id="PRO_5030550946" evidence="5">
    <location>
        <begin position="30"/>
        <end position="386"/>
    </location>
</feature>
<proteinExistence type="predicted"/>
<keyword evidence="5" id="KW-0732">Signal</keyword>
<dbReference type="InterPro" id="IPR008972">
    <property type="entry name" value="Cupredoxin"/>
</dbReference>
<keyword evidence="9" id="KW-1185">Reference proteome</keyword>
<feature type="domain" description="Plastocyanin-like" evidence="7">
    <location>
        <begin position="82"/>
        <end position="189"/>
    </location>
</feature>
<keyword evidence="2" id="KW-0560">Oxidoreductase</keyword>
<feature type="signal peptide" evidence="5">
    <location>
        <begin position="1"/>
        <end position="29"/>
    </location>
</feature>
<gene>
    <name evidence="8" type="ORF">FHR82_000607</name>
</gene>
<accession>A0A7W7PZW0</accession>
<dbReference type="PROSITE" id="PS51318">
    <property type="entry name" value="TAT"/>
    <property type="match status" value="1"/>
</dbReference>
<evidence type="ECO:0000256" key="3">
    <source>
        <dbReference type="ARBA" id="ARBA00023008"/>
    </source>
</evidence>
<comment type="caution">
    <text evidence="8">The sequence shown here is derived from an EMBL/GenBank/DDBJ whole genome shotgun (WGS) entry which is preliminary data.</text>
</comment>
<evidence type="ECO:0000256" key="5">
    <source>
        <dbReference type="SAM" id="SignalP"/>
    </source>
</evidence>
<dbReference type="PROSITE" id="PS00080">
    <property type="entry name" value="MULTICOPPER_OXIDASE2"/>
    <property type="match status" value="1"/>
</dbReference>
<evidence type="ECO:0000256" key="4">
    <source>
        <dbReference type="SAM" id="MobiDB-lite"/>
    </source>
</evidence>
<sequence length="386" mass="41191">MDRDGRPALSRRSMLAGAAAAGVLAPAVAASGVAAFSAAAGAESASATAAAAGQTRQITLYAELLPGTNLVGYALEPGKPTVPGPLLEIYEGDTLEIELVNNTDERLSIHPHGVNYDTNSDGAPFNGSFNNPRETRVYTWRTRTTYQRDGVYMPGSAGFWHYHDHAMRGDHGTIGLMRGLYGGLIVRKRGDLLPDRQYTVVFNEQTINNKIAPDTPMFEANQGERVEWICIGHGNLLHTFHLHAHRWADTRTGMLASANDNTPVLDNKDLNPGGSFGFQVIAGEGVGPGAWMYHCHVQGHSDSGMSGVFLVRNPDGSMPPGAQEAIDRFHGHAHTSMSATEMKAMGAEPVPTGPHDGIAPIAPDNPSAKKAKKNQPSTKPTHGGHK</sequence>
<evidence type="ECO:0000313" key="8">
    <source>
        <dbReference type="EMBL" id="MBB4904397.1"/>
    </source>
</evidence>
<dbReference type="PANTHER" id="PTHR11709">
    <property type="entry name" value="MULTI-COPPER OXIDASE"/>
    <property type="match status" value="1"/>
</dbReference>
<evidence type="ECO:0000259" key="6">
    <source>
        <dbReference type="Pfam" id="PF07731"/>
    </source>
</evidence>
<name>A0A7W7PZW0_9PSEU</name>
<dbReference type="Proteomes" id="UP000520767">
    <property type="component" value="Unassembled WGS sequence"/>
</dbReference>
<dbReference type="PANTHER" id="PTHR11709:SF394">
    <property type="entry name" value="FI03373P-RELATED"/>
    <property type="match status" value="1"/>
</dbReference>
<dbReference type="GO" id="GO:0005507">
    <property type="term" value="F:copper ion binding"/>
    <property type="evidence" value="ECO:0007669"/>
    <property type="project" value="InterPro"/>
</dbReference>
<feature type="domain" description="Plastocyanin-like" evidence="6">
    <location>
        <begin position="202"/>
        <end position="314"/>
    </location>
</feature>
<dbReference type="GO" id="GO:0016491">
    <property type="term" value="F:oxidoreductase activity"/>
    <property type="evidence" value="ECO:0007669"/>
    <property type="project" value="UniProtKB-KW"/>
</dbReference>
<evidence type="ECO:0000313" key="9">
    <source>
        <dbReference type="Proteomes" id="UP000520767"/>
    </source>
</evidence>